<evidence type="ECO:0000313" key="3">
    <source>
        <dbReference type="Proteomes" id="UP000652567"/>
    </source>
</evidence>
<sequence length="83" mass="8790">MATVLVALVVMLIFVGLMSIGVIFGRKPLKGSCGGMGAALGEKDYVCDLCGDDESKCEEINAVKTSTEEKSALAYEVTQNNKK</sequence>
<keyword evidence="1" id="KW-0472">Membrane</keyword>
<evidence type="ECO:0000256" key="1">
    <source>
        <dbReference type="SAM" id="Phobius"/>
    </source>
</evidence>
<evidence type="ECO:0000313" key="2">
    <source>
        <dbReference type="EMBL" id="MBE8717373.1"/>
    </source>
</evidence>
<dbReference type="InterPro" id="IPR007495">
    <property type="entry name" value="NqrM"/>
</dbReference>
<dbReference type="PANTHER" id="PTHR40691">
    <property type="entry name" value="(NA+)-NQR MATURATION NQRM"/>
    <property type="match status" value="1"/>
</dbReference>
<keyword evidence="3" id="KW-1185">Reference proteome</keyword>
<comment type="caution">
    <text evidence="2">The sequence shown here is derived from an EMBL/GenBank/DDBJ whole genome shotgun (WGS) entry which is preliminary data.</text>
</comment>
<dbReference type="RefSeq" id="WP_193909187.1">
    <property type="nucleotide sequence ID" value="NZ_PRDL01000001.1"/>
</dbReference>
<protein>
    <submittedName>
        <fullName evidence="2">(Na+)-NQR maturation NqrM</fullName>
    </submittedName>
</protein>
<gene>
    <name evidence="2" type="ORF">C4F51_09250</name>
</gene>
<accession>A0A928YVR8</accession>
<dbReference type="EMBL" id="PRDL01000001">
    <property type="protein sequence ID" value="MBE8717373.1"/>
    <property type="molecule type" value="Genomic_DNA"/>
</dbReference>
<keyword evidence="1" id="KW-0812">Transmembrane</keyword>
<dbReference type="PANTHER" id="PTHR40691:SF3">
    <property type="entry name" value="(NA+)-NQR MATURATION NQRM"/>
    <property type="match status" value="1"/>
</dbReference>
<organism evidence="2 3">
    <name type="scientific">Cellvibrio polysaccharolyticus</name>
    <dbReference type="NCBI Taxonomy" id="2082724"/>
    <lineage>
        <taxon>Bacteria</taxon>
        <taxon>Pseudomonadati</taxon>
        <taxon>Pseudomonadota</taxon>
        <taxon>Gammaproteobacteria</taxon>
        <taxon>Cellvibrionales</taxon>
        <taxon>Cellvibrionaceae</taxon>
        <taxon>Cellvibrio</taxon>
    </lineage>
</organism>
<dbReference type="Proteomes" id="UP000652567">
    <property type="component" value="Unassembled WGS sequence"/>
</dbReference>
<keyword evidence="1" id="KW-1133">Transmembrane helix</keyword>
<reference evidence="2" key="1">
    <citation type="submission" date="2018-07" db="EMBL/GenBank/DDBJ databases">
        <title>Genome assembly of strain Ka43.</title>
        <authorList>
            <person name="Kukolya J."/>
            <person name="Nagy I."/>
            <person name="Horvath B."/>
            <person name="Toth A."/>
        </authorList>
    </citation>
    <scope>NUCLEOTIDE SEQUENCE</scope>
    <source>
        <strain evidence="2">KB43</strain>
    </source>
</reference>
<dbReference type="AlphaFoldDB" id="A0A928YVR8"/>
<dbReference type="Pfam" id="PF04400">
    <property type="entry name" value="NqrM"/>
    <property type="match status" value="1"/>
</dbReference>
<proteinExistence type="predicted"/>
<feature type="transmembrane region" description="Helical" evidence="1">
    <location>
        <begin position="6"/>
        <end position="24"/>
    </location>
</feature>
<name>A0A928YVR8_9GAMM</name>